<dbReference type="GO" id="GO:0016787">
    <property type="term" value="F:hydrolase activity"/>
    <property type="evidence" value="ECO:0007669"/>
    <property type="project" value="UniProtKB-KW"/>
</dbReference>
<proteinExistence type="predicted"/>
<dbReference type="InterPro" id="IPR051620">
    <property type="entry name" value="ORF904-like_C"/>
</dbReference>
<dbReference type="GO" id="GO:0005524">
    <property type="term" value="F:ATP binding"/>
    <property type="evidence" value="ECO:0007669"/>
    <property type="project" value="UniProtKB-KW"/>
</dbReference>
<dbReference type="InterPro" id="IPR045455">
    <property type="entry name" value="NrS-1_pol-like_helicase"/>
</dbReference>
<gene>
    <name evidence="6" type="ORF">MM415A01657_0010</name>
</gene>
<keyword evidence="4" id="KW-0067">ATP-binding</keyword>
<dbReference type="Pfam" id="PF08706">
    <property type="entry name" value="D5_N"/>
    <property type="match status" value="1"/>
</dbReference>
<dbReference type="InterPro" id="IPR006500">
    <property type="entry name" value="Helicase_put_C_phage/plasmid"/>
</dbReference>
<dbReference type="Pfam" id="PF19263">
    <property type="entry name" value="DUF5906"/>
    <property type="match status" value="1"/>
</dbReference>
<keyword evidence="2" id="KW-0378">Hydrolase</keyword>
<dbReference type="InterPro" id="IPR027417">
    <property type="entry name" value="P-loop_NTPase"/>
</dbReference>
<evidence type="ECO:0000313" key="6">
    <source>
        <dbReference type="EMBL" id="QJA75907.1"/>
    </source>
</evidence>
<dbReference type="SUPFAM" id="SSF52540">
    <property type="entry name" value="P-loop containing nucleoside triphosphate hydrolases"/>
    <property type="match status" value="1"/>
</dbReference>
<evidence type="ECO:0000259" key="5">
    <source>
        <dbReference type="PROSITE" id="PS51206"/>
    </source>
</evidence>
<evidence type="ECO:0000256" key="2">
    <source>
        <dbReference type="ARBA" id="ARBA00022801"/>
    </source>
</evidence>
<dbReference type="InterPro" id="IPR014015">
    <property type="entry name" value="Helicase_SF3_DNA-vir"/>
</dbReference>
<dbReference type="EMBL" id="MT142192">
    <property type="protein sequence ID" value="QJA75907.1"/>
    <property type="molecule type" value="Genomic_DNA"/>
</dbReference>
<dbReference type="InterPro" id="IPR004968">
    <property type="entry name" value="DNA_primase/NTPase_C"/>
</dbReference>
<dbReference type="Gene3D" id="3.40.50.300">
    <property type="entry name" value="P-loop containing nucleotide triphosphate hydrolases"/>
    <property type="match status" value="1"/>
</dbReference>
<dbReference type="PANTHER" id="PTHR35372">
    <property type="entry name" value="ATP BINDING PROTEIN-RELATED"/>
    <property type="match status" value="1"/>
</dbReference>
<dbReference type="GO" id="GO:0004386">
    <property type="term" value="F:helicase activity"/>
    <property type="evidence" value="ECO:0007669"/>
    <property type="project" value="UniProtKB-KW"/>
</dbReference>
<organism evidence="6">
    <name type="scientific">viral metagenome</name>
    <dbReference type="NCBI Taxonomy" id="1070528"/>
    <lineage>
        <taxon>unclassified sequences</taxon>
        <taxon>metagenomes</taxon>
        <taxon>organismal metagenomes</taxon>
    </lineage>
</organism>
<dbReference type="NCBIfam" id="TIGR01613">
    <property type="entry name" value="primase_Cterm"/>
    <property type="match status" value="1"/>
</dbReference>
<name>A0A6M3K4U2_9ZZZZ</name>
<dbReference type="Pfam" id="PF03288">
    <property type="entry name" value="Pox_D5"/>
    <property type="match status" value="1"/>
</dbReference>
<evidence type="ECO:0000256" key="3">
    <source>
        <dbReference type="ARBA" id="ARBA00022806"/>
    </source>
</evidence>
<dbReference type="PROSITE" id="PS51206">
    <property type="entry name" value="SF3_HELICASE_1"/>
    <property type="match status" value="1"/>
</dbReference>
<evidence type="ECO:0000256" key="4">
    <source>
        <dbReference type="ARBA" id="ARBA00022840"/>
    </source>
</evidence>
<reference evidence="6" key="1">
    <citation type="submission" date="2020-03" db="EMBL/GenBank/DDBJ databases">
        <title>The deep terrestrial virosphere.</title>
        <authorList>
            <person name="Holmfeldt K."/>
            <person name="Nilsson E."/>
            <person name="Simone D."/>
            <person name="Lopez-Fernandez M."/>
            <person name="Wu X."/>
            <person name="de Brujin I."/>
            <person name="Lundin D."/>
            <person name="Andersson A."/>
            <person name="Bertilsson S."/>
            <person name="Dopson M."/>
        </authorList>
    </citation>
    <scope>NUCLEOTIDE SEQUENCE</scope>
    <source>
        <strain evidence="6">MM415A01657</strain>
    </source>
</reference>
<dbReference type="AlphaFoldDB" id="A0A6M3K4U2"/>
<evidence type="ECO:0000256" key="1">
    <source>
        <dbReference type="ARBA" id="ARBA00022741"/>
    </source>
</evidence>
<dbReference type="SMART" id="SM00885">
    <property type="entry name" value="D5_N"/>
    <property type="match status" value="1"/>
</dbReference>
<feature type="domain" description="SF3 helicase" evidence="5">
    <location>
        <begin position="142"/>
        <end position="301"/>
    </location>
</feature>
<accession>A0A6M3K4U2</accession>
<protein>
    <submittedName>
        <fullName evidence="6">Putative DNA primase</fullName>
    </submittedName>
</protein>
<keyword evidence="1" id="KW-0547">Nucleotide-binding</keyword>
<sequence length="440" mass="49903">MWNGRYWEQDDRRRIWELAKETVRTIAAEANLIPVGTTQDEDRIRSKQRAAVLTHAVASEGKKRIADMIELAKSDIPVSTEDLDRNTWFINCENGTLDIRTGELHPHTPEDFITRMAPVVFNPAAKSELWPAFLDIVIPDPDLQHFVQKAVGYSLTGDCREEVMFFLYGSGANGKSTFVNAALELLGPYAAQVSPSTLIVQQGERPRNDLAKLRGKTFVSASEASGKAAFDEELLKRMTGQDKLVARFLFKEEFEMTPTWKVWLMSNHRPRIEGVDNAIWRRLHCIPFTARIPVGKRDPMIKHALSHDSGERSAILNWAVEGARLWLQEGLTPPDVVKSATHSYRLEMDTLGQFLEDCCAIRPDVRVRYADLYTCYRTYCDNLGERGLAQRVFTQQLVTRGDGIVETRKIGNNRFYIGIRIERDVSLDQFVGQNGEGEGQ</sequence>
<dbReference type="PANTHER" id="PTHR35372:SF2">
    <property type="entry name" value="SF3 HELICASE DOMAIN-CONTAINING PROTEIN"/>
    <property type="match status" value="1"/>
</dbReference>
<keyword evidence="3" id="KW-0347">Helicase</keyword>
<dbReference type="InterPro" id="IPR014818">
    <property type="entry name" value="Phage/plasmid_primase_P4_C"/>
</dbReference>